<dbReference type="InterPro" id="IPR005123">
    <property type="entry name" value="Oxoglu/Fe-dep_dioxygenase_dom"/>
</dbReference>
<feature type="domain" description="Fe2OG dioxygenase" evidence="6">
    <location>
        <begin position="131"/>
        <end position="237"/>
    </location>
</feature>
<evidence type="ECO:0000313" key="7">
    <source>
        <dbReference type="EMBL" id="SUZ65831.1"/>
    </source>
</evidence>
<dbReference type="GO" id="GO:0051213">
    <property type="term" value="F:dioxygenase activity"/>
    <property type="evidence" value="ECO:0007669"/>
    <property type="project" value="UniProtKB-KW"/>
</dbReference>
<keyword evidence="3" id="KW-0223">Dioxygenase</keyword>
<dbReference type="GO" id="GO:0031418">
    <property type="term" value="F:L-ascorbic acid binding"/>
    <property type="evidence" value="ECO:0007669"/>
    <property type="project" value="InterPro"/>
</dbReference>
<organism evidence="7">
    <name type="scientific">marine metagenome</name>
    <dbReference type="NCBI Taxonomy" id="408172"/>
    <lineage>
        <taxon>unclassified sequences</taxon>
        <taxon>metagenomes</taxon>
        <taxon>ecological metagenomes</taxon>
    </lineage>
</organism>
<dbReference type="SUPFAM" id="SSF51197">
    <property type="entry name" value="Clavaminate synthase-like"/>
    <property type="match status" value="1"/>
</dbReference>
<protein>
    <recommendedName>
        <fullName evidence="6">Fe2OG dioxygenase domain-containing protein</fullName>
    </recommendedName>
</protein>
<evidence type="ECO:0000256" key="3">
    <source>
        <dbReference type="ARBA" id="ARBA00022964"/>
    </source>
</evidence>
<dbReference type="Gene3D" id="2.60.120.620">
    <property type="entry name" value="q2cbj1_9rhob like domain"/>
    <property type="match status" value="1"/>
</dbReference>
<dbReference type="SMART" id="SM00702">
    <property type="entry name" value="P4Hc"/>
    <property type="match status" value="1"/>
</dbReference>
<dbReference type="Pfam" id="PF23169">
    <property type="entry name" value="HalD"/>
    <property type="match status" value="1"/>
</dbReference>
<dbReference type="EMBL" id="UINC01000969">
    <property type="protein sequence ID" value="SUZ65831.1"/>
    <property type="molecule type" value="Genomic_DNA"/>
</dbReference>
<dbReference type="PROSITE" id="PS51471">
    <property type="entry name" value="FE2OG_OXY"/>
    <property type="match status" value="1"/>
</dbReference>
<sequence length="256" mass="29258">MSINSILGDEIGKNLLSNGDTLIEELEKEGILIFKSFLNSKSILDLQNEAKELKPLAFSSSSEYNVYVSEYDKSFSDNSPRNRIMKTTKKCISCDLIPKDSLLKKIYNSQKLKKFFSGILNVEKLFPYEDSLSSININYYDKGDALGWHFDNSDFTITLLIKNCVEGGIYEFFNNMRYIDGKEDYSTVEKILDKKIEGKKIKSDDGDLMIFKGNKSIHQVTEVIKGERILVTFNYNVTKGVSLSEQSRKTFFGRIT</sequence>
<evidence type="ECO:0000259" key="6">
    <source>
        <dbReference type="PROSITE" id="PS51471"/>
    </source>
</evidence>
<keyword evidence="5" id="KW-0408">Iron</keyword>
<name>A0A381PFP1_9ZZZZ</name>
<keyword evidence="2" id="KW-0479">Metal-binding</keyword>
<evidence type="ECO:0000256" key="4">
    <source>
        <dbReference type="ARBA" id="ARBA00023002"/>
    </source>
</evidence>
<dbReference type="GO" id="GO:0016705">
    <property type="term" value="F:oxidoreductase activity, acting on paired donors, with incorporation or reduction of molecular oxygen"/>
    <property type="evidence" value="ECO:0007669"/>
    <property type="project" value="InterPro"/>
</dbReference>
<proteinExistence type="predicted"/>
<evidence type="ECO:0000256" key="1">
    <source>
        <dbReference type="ARBA" id="ARBA00001961"/>
    </source>
</evidence>
<evidence type="ECO:0000256" key="5">
    <source>
        <dbReference type="ARBA" id="ARBA00023004"/>
    </source>
</evidence>
<dbReference type="InterPro" id="IPR006620">
    <property type="entry name" value="Pro_4_hyd_alph"/>
</dbReference>
<reference evidence="7" key="1">
    <citation type="submission" date="2018-05" db="EMBL/GenBank/DDBJ databases">
        <authorList>
            <person name="Lanie J.A."/>
            <person name="Ng W.-L."/>
            <person name="Kazmierczak K.M."/>
            <person name="Andrzejewski T.M."/>
            <person name="Davidsen T.M."/>
            <person name="Wayne K.J."/>
            <person name="Tettelin H."/>
            <person name="Glass J.I."/>
            <person name="Rusch D."/>
            <person name="Podicherti R."/>
            <person name="Tsui H.-C.T."/>
            <person name="Winkler M.E."/>
        </authorList>
    </citation>
    <scope>NUCLEOTIDE SEQUENCE</scope>
</reference>
<dbReference type="InterPro" id="IPR056470">
    <property type="entry name" value="BesD/HalB-like"/>
</dbReference>
<evidence type="ECO:0000256" key="2">
    <source>
        <dbReference type="ARBA" id="ARBA00022723"/>
    </source>
</evidence>
<accession>A0A381PFP1</accession>
<keyword evidence="4" id="KW-0560">Oxidoreductase</keyword>
<comment type="cofactor">
    <cofactor evidence="1">
        <name>L-ascorbate</name>
        <dbReference type="ChEBI" id="CHEBI:38290"/>
    </cofactor>
</comment>
<dbReference type="GO" id="GO:0005506">
    <property type="term" value="F:iron ion binding"/>
    <property type="evidence" value="ECO:0007669"/>
    <property type="project" value="InterPro"/>
</dbReference>
<gene>
    <name evidence="7" type="ORF">METZ01_LOCUS18685</name>
</gene>
<dbReference type="AlphaFoldDB" id="A0A381PFP1"/>